<comment type="caution">
    <text evidence="3">The sequence shown here is derived from an EMBL/GenBank/DDBJ whole genome shotgun (WGS) entry which is preliminary data.</text>
</comment>
<dbReference type="eggNOG" id="ENOG502SF32">
    <property type="taxonomic scope" value="Eukaryota"/>
</dbReference>
<reference evidence="3" key="2">
    <citation type="journal article" date="2014" name="PLoS Genet.">
        <title>Signature gene expression reveals novel clues to the molecular mechanisms of dimorphic transition in Penicillium marneffei.</title>
        <authorList>
            <person name="Yang E."/>
            <person name="Wang G."/>
            <person name="Cai J."/>
            <person name="Woo P.C."/>
            <person name="Lau S.K."/>
            <person name="Yuen K.-Y."/>
            <person name="Chow W.-N."/>
            <person name="Lin X."/>
        </authorList>
    </citation>
    <scope>NUCLEOTIDE SEQUENCE</scope>
    <source>
        <strain evidence="3">PM1</strain>
    </source>
</reference>
<evidence type="ECO:0008006" key="4">
    <source>
        <dbReference type="Google" id="ProtNLM"/>
    </source>
</evidence>
<keyword evidence="1" id="KW-0812">Transmembrane</keyword>
<accession>A0A093V8G4</accession>
<sequence>MRVSALIALLPALVAAQESQYAFMDQAKGWFDQVKSFIPQVPSAAEPVKQAAHHTTSKVSGKAVTYLDINNYKDVLEPSTQPEEWLVFFTGGNKTCFGRCLRAENAFNDSVALFAADPTSPNLGYVNCEQETILCSIWAAAAPSIWHLDLPEVRPGEKRPAVPLHVQHLNVTTVTPETIYNVHAEKTWKKQNRYEGWLHPYDSFLAETGLNVPLGHVMYYFSVIPSWLTMIGISFLSRNVMGRRAANPGAVAGRR</sequence>
<dbReference type="AlphaFoldDB" id="A0A093V8G4"/>
<keyword evidence="2" id="KW-0732">Signal</keyword>
<gene>
    <name evidence="3" type="ORF">GQ26_0121620</name>
</gene>
<keyword evidence="1" id="KW-0472">Membrane</keyword>
<keyword evidence="1" id="KW-1133">Transmembrane helix</keyword>
<organism evidence="3">
    <name type="scientific">Talaromyces marneffei PM1</name>
    <dbReference type="NCBI Taxonomy" id="1077442"/>
    <lineage>
        <taxon>Eukaryota</taxon>
        <taxon>Fungi</taxon>
        <taxon>Dikarya</taxon>
        <taxon>Ascomycota</taxon>
        <taxon>Pezizomycotina</taxon>
        <taxon>Eurotiomycetes</taxon>
        <taxon>Eurotiomycetidae</taxon>
        <taxon>Eurotiales</taxon>
        <taxon>Trichocomaceae</taxon>
        <taxon>Talaromyces</taxon>
        <taxon>Talaromyces sect. Talaromyces</taxon>
    </lineage>
</organism>
<evidence type="ECO:0000313" key="3">
    <source>
        <dbReference type="EMBL" id="KFX48450.1"/>
    </source>
</evidence>
<evidence type="ECO:0000256" key="1">
    <source>
        <dbReference type="SAM" id="Phobius"/>
    </source>
</evidence>
<feature type="signal peptide" evidence="2">
    <location>
        <begin position="1"/>
        <end position="16"/>
    </location>
</feature>
<dbReference type="HOGENOM" id="CLU_070640_0_0_1"/>
<feature type="chain" id="PRO_5001888118" description="Peptidyl-tRNA hydrolase" evidence="2">
    <location>
        <begin position="17"/>
        <end position="255"/>
    </location>
</feature>
<proteinExistence type="predicted"/>
<evidence type="ECO:0000256" key="2">
    <source>
        <dbReference type="SAM" id="SignalP"/>
    </source>
</evidence>
<name>A0A093V8G4_TALMA</name>
<reference key="1">
    <citation type="journal article" date="2014" name="PLoS Genet.">
        <title>Signature Gene Expression Reveals Novel Clues to the Molecular Mechanisms of Dimorphic Transition in Penicillium marneffei.</title>
        <authorList>
            <person name="Yang E."/>
            <person name="Wang G."/>
            <person name="Cai J."/>
            <person name="Woo P.C."/>
            <person name="Lau S.K."/>
            <person name="Yuen K.-Y."/>
            <person name="Chow W.-N."/>
            <person name="Lin X."/>
        </authorList>
    </citation>
    <scope>NUCLEOTIDE SEQUENCE [LARGE SCALE GENOMIC DNA]</scope>
    <source>
        <strain>PM1</strain>
    </source>
</reference>
<feature type="transmembrane region" description="Helical" evidence="1">
    <location>
        <begin position="217"/>
        <end position="236"/>
    </location>
</feature>
<dbReference type="EMBL" id="JPOX01000012">
    <property type="protein sequence ID" value="KFX48450.1"/>
    <property type="molecule type" value="Genomic_DNA"/>
</dbReference>
<protein>
    <recommendedName>
        <fullName evidence="4">Peptidyl-tRNA hydrolase</fullName>
    </recommendedName>
</protein>